<dbReference type="InterPro" id="IPR003695">
    <property type="entry name" value="Ppx_GppA_N"/>
</dbReference>
<proteinExistence type="predicted"/>
<accession>A0A6J7R598</accession>
<dbReference type="EMBL" id="CAFBPN010000054">
    <property type="protein sequence ID" value="CAB5023873.1"/>
    <property type="molecule type" value="Genomic_DNA"/>
</dbReference>
<reference evidence="2" key="1">
    <citation type="submission" date="2020-05" db="EMBL/GenBank/DDBJ databases">
        <authorList>
            <person name="Chiriac C."/>
            <person name="Salcher M."/>
            <person name="Ghai R."/>
            <person name="Kavagutti S V."/>
        </authorList>
    </citation>
    <scope>NUCLEOTIDE SEQUENCE</scope>
</reference>
<dbReference type="InterPro" id="IPR050273">
    <property type="entry name" value="GppA/Ppx_hydrolase"/>
</dbReference>
<dbReference type="Gene3D" id="3.30.420.150">
    <property type="entry name" value="Exopolyphosphatase. Domain 2"/>
    <property type="match status" value="1"/>
</dbReference>
<dbReference type="PANTHER" id="PTHR30005:SF0">
    <property type="entry name" value="RETROGRADE REGULATION PROTEIN 2"/>
    <property type="match status" value="1"/>
</dbReference>
<dbReference type="SUPFAM" id="SSF53067">
    <property type="entry name" value="Actin-like ATPase domain"/>
    <property type="match status" value="2"/>
</dbReference>
<dbReference type="CDD" id="cd24054">
    <property type="entry name" value="ASKHA_NBD_AaPPX-GppA_MtPPX2-like"/>
    <property type="match status" value="1"/>
</dbReference>
<dbReference type="AlphaFoldDB" id="A0A6J7R598"/>
<dbReference type="EMBL" id="CAFBQU010000051">
    <property type="protein sequence ID" value="CAB5067228.1"/>
    <property type="molecule type" value="Genomic_DNA"/>
</dbReference>
<dbReference type="Pfam" id="PF02541">
    <property type="entry name" value="Ppx-GppA"/>
    <property type="match status" value="1"/>
</dbReference>
<feature type="domain" description="Ppx/GppA phosphatase N-terminal" evidence="1">
    <location>
        <begin position="28"/>
        <end position="304"/>
    </location>
</feature>
<sequence>MSNSSTPTIGVIDIGSNSTNLLISQRGHAVVREQKITRLGAGVLRTKMLSAESMENTLQQLRYYSSVLAENGVTNIHVVATAAVRHANNGVAFLAEVESIIGVIPRLISGEEEGRLSFVGAQHQLPLPNNPQLIAVFDIGGGSTEIAVGHPTGPPRVISIPYGARSLTEKEIHSDPPRPEELTNAIGVIIDEVDDALREIPELADCDEIIGVAGTIVTIAMVELGLTQFDAQKLHGFALTRDAAEDVFRTLATEALRDRLFNPGLNADRADVIVGGCCALVAIMRKLQRSHIIISTASLLDGVAATEAS</sequence>
<gene>
    <name evidence="2" type="ORF">UFOPK4098_01018</name>
    <name evidence="3" type="ORF">UFOPK4347_01420</name>
</gene>
<evidence type="ECO:0000313" key="3">
    <source>
        <dbReference type="EMBL" id="CAB5067228.1"/>
    </source>
</evidence>
<organism evidence="2">
    <name type="scientific">freshwater metagenome</name>
    <dbReference type="NCBI Taxonomy" id="449393"/>
    <lineage>
        <taxon>unclassified sequences</taxon>
        <taxon>metagenomes</taxon>
        <taxon>ecological metagenomes</taxon>
    </lineage>
</organism>
<dbReference type="Gene3D" id="3.30.420.40">
    <property type="match status" value="1"/>
</dbReference>
<evidence type="ECO:0000313" key="2">
    <source>
        <dbReference type="EMBL" id="CAB5023873.1"/>
    </source>
</evidence>
<name>A0A6J7R598_9ZZZZ</name>
<dbReference type="InterPro" id="IPR043129">
    <property type="entry name" value="ATPase_NBD"/>
</dbReference>
<protein>
    <submittedName>
        <fullName evidence="2">Unannotated protein</fullName>
    </submittedName>
</protein>
<evidence type="ECO:0000259" key="1">
    <source>
        <dbReference type="Pfam" id="PF02541"/>
    </source>
</evidence>
<dbReference type="PANTHER" id="PTHR30005">
    <property type="entry name" value="EXOPOLYPHOSPHATASE"/>
    <property type="match status" value="1"/>
</dbReference>